<protein>
    <submittedName>
        <fullName evidence="1">Uncharacterized protein</fullName>
    </submittedName>
</protein>
<evidence type="ECO:0000313" key="1">
    <source>
        <dbReference type="EMBL" id="KAK2563948.1"/>
    </source>
</evidence>
<reference evidence="1" key="1">
    <citation type="journal article" date="2023" name="G3 (Bethesda)">
        <title>Whole genome assembly and annotation of the endangered Caribbean coral Acropora cervicornis.</title>
        <authorList>
            <person name="Selwyn J.D."/>
            <person name="Vollmer S.V."/>
        </authorList>
    </citation>
    <scope>NUCLEOTIDE SEQUENCE</scope>
    <source>
        <strain evidence="1">K2</strain>
    </source>
</reference>
<name>A0AAD9QMG4_ACRCE</name>
<dbReference type="AlphaFoldDB" id="A0AAD9QMG4"/>
<organism evidence="1 2">
    <name type="scientific">Acropora cervicornis</name>
    <name type="common">Staghorn coral</name>
    <dbReference type="NCBI Taxonomy" id="6130"/>
    <lineage>
        <taxon>Eukaryota</taxon>
        <taxon>Metazoa</taxon>
        <taxon>Cnidaria</taxon>
        <taxon>Anthozoa</taxon>
        <taxon>Hexacorallia</taxon>
        <taxon>Scleractinia</taxon>
        <taxon>Astrocoeniina</taxon>
        <taxon>Acroporidae</taxon>
        <taxon>Acropora</taxon>
    </lineage>
</organism>
<evidence type="ECO:0000313" key="2">
    <source>
        <dbReference type="Proteomes" id="UP001249851"/>
    </source>
</evidence>
<proteinExistence type="predicted"/>
<accession>A0AAD9QMG4</accession>
<dbReference type="EMBL" id="JARQWQ010000024">
    <property type="protein sequence ID" value="KAK2563948.1"/>
    <property type="molecule type" value="Genomic_DNA"/>
</dbReference>
<comment type="caution">
    <text evidence="1">The sequence shown here is derived from an EMBL/GenBank/DDBJ whole genome shotgun (WGS) entry which is preliminary data.</text>
</comment>
<reference evidence="1" key="2">
    <citation type="journal article" date="2023" name="Science">
        <title>Genomic signatures of disease resistance in endangered staghorn corals.</title>
        <authorList>
            <person name="Vollmer S.V."/>
            <person name="Selwyn J.D."/>
            <person name="Despard B.A."/>
            <person name="Roesel C.L."/>
        </authorList>
    </citation>
    <scope>NUCLEOTIDE SEQUENCE</scope>
    <source>
        <strain evidence="1">K2</strain>
    </source>
</reference>
<keyword evidence="2" id="KW-1185">Reference proteome</keyword>
<sequence>MNENFTNICYVDEEDEVANDIDGVETTSWDAQVEKLTAKQQDSDLLAPIAQDLDVRKKTGSPISDGLAGILTSLLKDTLADEKIQ</sequence>
<dbReference type="Proteomes" id="UP001249851">
    <property type="component" value="Unassembled WGS sequence"/>
</dbReference>
<gene>
    <name evidence="1" type="ORF">P5673_012965</name>
</gene>